<feature type="non-terminal residue" evidence="1">
    <location>
        <position position="1"/>
    </location>
</feature>
<name>A0ACA9NZ85_9GLOM</name>
<evidence type="ECO:0000313" key="2">
    <source>
        <dbReference type="Proteomes" id="UP000789366"/>
    </source>
</evidence>
<dbReference type="EMBL" id="CAJVPW010019103">
    <property type="protein sequence ID" value="CAG8685014.1"/>
    <property type="molecule type" value="Genomic_DNA"/>
</dbReference>
<sequence length="67" mass="7636">PDPSRSQLLELTREFTNSAEITGSKSFFTFHQNTQGGNIMATCLDYIFIDENQSHLVSKKQKQPSSW</sequence>
<reference evidence="1" key="1">
    <citation type="submission" date="2021-06" db="EMBL/GenBank/DDBJ databases">
        <authorList>
            <person name="Kallberg Y."/>
            <person name="Tangrot J."/>
            <person name="Rosling A."/>
        </authorList>
    </citation>
    <scope>NUCLEOTIDE SEQUENCE</scope>
    <source>
        <strain evidence="1">28 12/20/2015</strain>
    </source>
</reference>
<evidence type="ECO:0000313" key="1">
    <source>
        <dbReference type="EMBL" id="CAG8685014.1"/>
    </source>
</evidence>
<dbReference type="Proteomes" id="UP000789366">
    <property type="component" value="Unassembled WGS sequence"/>
</dbReference>
<keyword evidence="2" id="KW-1185">Reference proteome</keyword>
<accession>A0ACA9NZ85</accession>
<comment type="caution">
    <text evidence="1">The sequence shown here is derived from an EMBL/GenBank/DDBJ whole genome shotgun (WGS) entry which is preliminary data.</text>
</comment>
<gene>
    <name evidence="1" type="ORF">SPELUC_LOCUS10368</name>
</gene>
<organism evidence="1 2">
    <name type="scientific">Cetraspora pellucida</name>
    <dbReference type="NCBI Taxonomy" id="1433469"/>
    <lineage>
        <taxon>Eukaryota</taxon>
        <taxon>Fungi</taxon>
        <taxon>Fungi incertae sedis</taxon>
        <taxon>Mucoromycota</taxon>
        <taxon>Glomeromycotina</taxon>
        <taxon>Glomeromycetes</taxon>
        <taxon>Diversisporales</taxon>
        <taxon>Gigasporaceae</taxon>
        <taxon>Cetraspora</taxon>
    </lineage>
</organism>
<protein>
    <submittedName>
        <fullName evidence="1">11884_t:CDS:1</fullName>
    </submittedName>
</protein>
<proteinExistence type="predicted"/>